<keyword evidence="1" id="KW-0472">Membrane</keyword>
<dbReference type="InterPro" id="IPR055222">
    <property type="entry name" value="PRISE-like_Rossmann-fold"/>
</dbReference>
<keyword evidence="1" id="KW-1133">Transmembrane helix</keyword>
<dbReference type="CDD" id="cd08948">
    <property type="entry name" value="5beta-POR_like_SDR_a"/>
    <property type="match status" value="1"/>
</dbReference>
<feature type="transmembrane region" description="Helical" evidence="1">
    <location>
        <begin position="177"/>
        <end position="201"/>
    </location>
</feature>
<dbReference type="RefSeq" id="XP_022488670.1">
    <property type="nucleotide sequence ID" value="XM_022631525.1"/>
</dbReference>
<dbReference type="InterPro" id="IPR036291">
    <property type="entry name" value="NAD(P)-bd_dom_sf"/>
</dbReference>
<keyword evidence="4" id="KW-1185">Reference proteome</keyword>
<name>A0A1F5LJW7_PENAI</name>
<dbReference type="AlphaFoldDB" id="A0A1F5LJW7"/>
<evidence type="ECO:0000259" key="2">
    <source>
        <dbReference type="Pfam" id="PF22917"/>
    </source>
</evidence>
<dbReference type="EMBL" id="LXJU01000008">
    <property type="protein sequence ID" value="OGE53231.1"/>
    <property type="molecule type" value="Genomic_DNA"/>
</dbReference>
<dbReference type="Pfam" id="PF22917">
    <property type="entry name" value="PRISE"/>
    <property type="match status" value="1"/>
</dbReference>
<evidence type="ECO:0000313" key="3">
    <source>
        <dbReference type="EMBL" id="OGE53231.1"/>
    </source>
</evidence>
<dbReference type="Gene3D" id="3.40.50.720">
    <property type="entry name" value="NAD(P)-binding Rossmann-like Domain"/>
    <property type="match status" value="1"/>
</dbReference>
<sequence>MSNHQPKVAFVSGCNGISGHAIVEHLVRQPDSEWSKIIVSSRTPLVHFWSDPRVQFVGVDFMWPHERIVEKLAPVCSLVTHVYYTAYAHSKDFKSLSKINVPLFQKFIDAVDAVCPKLQRVLMYTGGKYYGAHLGKLTAPAEESSPRYIDNGDNFYYNQEDYLVEVQQRRKQWKYNVIRPTGIIGFIPHGSLLVLIFLSLITHEYTYAANGMSEALSVAVYFLLCRELGLPAHFPGNEFLWEGVDDKSYAPSIADLAVFASTHDHCSNQIFNHTNGDVIVWKNFWPKIAQYYGLKTPTPRFEQARGQSSNLIVEFNVQEWADDKKPAWERVVQKYGGRKDVFDWVSWDHWNWALGRAWSTLLSSNKARAYGWTRFDDTYKTWLDTWTILENAGILPKPQPLGEI</sequence>
<dbReference type="OrthoDB" id="1731983at2759"/>
<evidence type="ECO:0000313" key="4">
    <source>
        <dbReference type="Proteomes" id="UP000177622"/>
    </source>
</evidence>
<dbReference type="Proteomes" id="UP000177622">
    <property type="component" value="Unassembled WGS sequence"/>
</dbReference>
<dbReference type="PANTHER" id="PTHR32487:SF0">
    <property type="entry name" value="3-OXO-DELTA(4,5)-STEROID 5-BETA-REDUCTASE"/>
    <property type="match status" value="1"/>
</dbReference>
<dbReference type="SUPFAM" id="SSF51735">
    <property type="entry name" value="NAD(P)-binding Rossmann-fold domains"/>
    <property type="match status" value="1"/>
</dbReference>
<organism evidence="3 4">
    <name type="scientific">Penicillium arizonense</name>
    <dbReference type="NCBI Taxonomy" id="1835702"/>
    <lineage>
        <taxon>Eukaryota</taxon>
        <taxon>Fungi</taxon>
        <taxon>Dikarya</taxon>
        <taxon>Ascomycota</taxon>
        <taxon>Pezizomycotina</taxon>
        <taxon>Eurotiomycetes</taxon>
        <taxon>Eurotiomycetidae</taxon>
        <taxon>Eurotiales</taxon>
        <taxon>Aspergillaceae</taxon>
        <taxon>Penicillium</taxon>
    </lineage>
</organism>
<dbReference type="PANTHER" id="PTHR32487">
    <property type="entry name" value="3-OXO-DELTA(4,5)-STEROID 5-BETA-REDUCTASE"/>
    <property type="match status" value="1"/>
</dbReference>
<protein>
    <recommendedName>
        <fullName evidence="2">PRISE-like Rossmann-fold domain-containing protein</fullName>
    </recommendedName>
</protein>
<evidence type="ECO:0000256" key="1">
    <source>
        <dbReference type="SAM" id="Phobius"/>
    </source>
</evidence>
<comment type="caution">
    <text evidence="3">The sequence shown here is derived from an EMBL/GenBank/DDBJ whole genome shotgun (WGS) entry which is preliminary data.</text>
</comment>
<dbReference type="STRING" id="1835702.A0A1F5LJW7"/>
<dbReference type="GeneID" id="34576259"/>
<reference evidence="3 4" key="1">
    <citation type="journal article" date="2016" name="Sci. Rep.">
        <title>Penicillium arizonense, a new, genome sequenced fungal species, reveals a high chemical diversity in secreted metabolites.</title>
        <authorList>
            <person name="Grijseels S."/>
            <person name="Nielsen J.C."/>
            <person name="Randelovic M."/>
            <person name="Nielsen J."/>
            <person name="Nielsen K.F."/>
            <person name="Workman M."/>
            <person name="Frisvad J.C."/>
        </authorList>
    </citation>
    <scope>NUCLEOTIDE SEQUENCE [LARGE SCALE GENOMIC DNA]</scope>
    <source>
        <strain evidence="3 4">CBS 141311</strain>
    </source>
</reference>
<feature type="domain" description="PRISE-like Rossmann-fold" evidence="2">
    <location>
        <begin position="9"/>
        <end position="337"/>
    </location>
</feature>
<keyword evidence="1" id="KW-0812">Transmembrane</keyword>
<proteinExistence type="predicted"/>
<gene>
    <name evidence="3" type="ORF">PENARI_c008G07797</name>
</gene>
<accession>A0A1F5LJW7</accession>